<dbReference type="Proteomes" id="UP000572754">
    <property type="component" value="Unassembled WGS sequence"/>
</dbReference>
<proteinExistence type="predicted"/>
<sequence>MPQLFEPKAGQETRFEFDNTPTYLFRLHVPKSAGSTDATHVDSPAYPDDMNKTHERGSACGQDLLQLPPAEAATRLNAHLRWKCQKLEDSPCNLMSWSSSLLFLLHYGFHRQTTERGPRPKLPEISLIMIDTRHFPKQTFLRDLDALDYYHGYNEDLEVVKKRWREKRYYFGEYLTQGHLAIRGRCVQMTMQQLVDGGLLTVICPALNKPSNNWADWAIPVCELRVGIRESHVVDQKQIRSAIFMAQGCVGHRFLVPFALMLLGLRSRQSDNAAIANAFHSLFTDEELDFRHVKYDQSSYRMEELRRFQQLMEAVGKQHDDDDDDDASVTETARLIEGLGLSTNETSVKPAGTSIYVGPFADE</sequence>
<dbReference type="Pfam" id="PF24494">
    <property type="entry name" value="DUF7587"/>
    <property type="match status" value="1"/>
</dbReference>
<reference evidence="2 3" key="2">
    <citation type="submission" date="2020-05" db="EMBL/GenBank/DDBJ databases">
        <title>Identification and distribution of gene clusters putatively required for synthesis of sphingolipid metabolism inhibitors in phylogenetically diverse species of the filamentous fungus Fusarium.</title>
        <authorList>
            <person name="Kim H.-S."/>
            <person name="Busman M."/>
            <person name="Brown D.W."/>
            <person name="Divon H."/>
            <person name="Uhlig S."/>
            <person name="Proctor R.H."/>
        </authorList>
    </citation>
    <scope>NUCLEOTIDE SEQUENCE [LARGE SCALE GENOMIC DNA]</scope>
    <source>
        <strain evidence="2 3">NRRL 25331</strain>
    </source>
</reference>
<organism evidence="2 3">
    <name type="scientific">Fusarium circinatum</name>
    <name type="common">Pitch canker fungus</name>
    <name type="synonym">Gibberella circinata</name>
    <dbReference type="NCBI Taxonomy" id="48490"/>
    <lineage>
        <taxon>Eukaryota</taxon>
        <taxon>Fungi</taxon>
        <taxon>Dikarya</taxon>
        <taxon>Ascomycota</taxon>
        <taxon>Pezizomycotina</taxon>
        <taxon>Sordariomycetes</taxon>
        <taxon>Hypocreomycetidae</taxon>
        <taxon>Hypocreales</taxon>
        <taxon>Nectriaceae</taxon>
        <taxon>Fusarium</taxon>
        <taxon>Fusarium fujikuroi species complex</taxon>
    </lineage>
</organism>
<evidence type="ECO:0000313" key="2">
    <source>
        <dbReference type="EMBL" id="KAF5657917.1"/>
    </source>
</evidence>
<evidence type="ECO:0000313" key="3">
    <source>
        <dbReference type="Proteomes" id="UP000572754"/>
    </source>
</evidence>
<dbReference type="AlphaFoldDB" id="A0A8H5WCZ7"/>
<dbReference type="EMBL" id="JAAQPE010000618">
    <property type="protein sequence ID" value="KAF5657917.1"/>
    <property type="molecule type" value="Genomic_DNA"/>
</dbReference>
<reference evidence="3" key="1">
    <citation type="journal article" date="2020" name="BMC Genomics">
        <title>Correction to: Identification and distribution of gene clusters required for synthesis of sphingolipid metabolism inhibitors in diverse species of the filamentous fungus Fusarium.</title>
        <authorList>
            <person name="Kim H.S."/>
            <person name="Lohmar J.M."/>
            <person name="Busman M."/>
            <person name="Brown D.W."/>
            <person name="Naumann T.A."/>
            <person name="Divon H.H."/>
            <person name="Lysoe E."/>
            <person name="Uhlig S."/>
            <person name="Proctor R.H."/>
        </authorList>
    </citation>
    <scope>NUCLEOTIDE SEQUENCE [LARGE SCALE GENOMIC DNA]</scope>
    <source>
        <strain evidence="3">NRRL 25331</strain>
    </source>
</reference>
<evidence type="ECO:0000259" key="1">
    <source>
        <dbReference type="Pfam" id="PF24494"/>
    </source>
</evidence>
<accession>A0A8H5WCZ7</accession>
<gene>
    <name evidence="2" type="ORF">FCIRC_13079</name>
</gene>
<protein>
    <recommendedName>
        <fullName evidence="1">DUF7587 domain-containing protein</fullName>
    </recommendedName>
</protein>
<feature type="domain" description="DUF7587" evidence="1">
    <location>
        <begin position="20"/>
        <end position="179"/>
    </location>
</feature>
<comment type="caution">
    <text evidence="2">The sequence shown here is derived from an EMBL/GenBank/DDBJ whole genome shotgun (WGS) entry which is preliminary data.</text>
</comment>
<keyword evidence="3" id="KW-1185">Reference proteome</keyword>
<name>A0A8H5WCZ7_FUSCI</name>
<dbReference type="InterPro" id="IPR056009">
    <property type="entry name" value="DUF7587"/>
</dbReference>